<evidence type="ECO:0000313" key="2">
    <source>
        <dbReference type="Proteomes" id="UP000019471"/>
    </source>
</evidence>
<reference evidence="1 2" key="1">
    <citation type="submission" date="2013-03" db="EMBL/GenBank/DDBJ databases">
        <title>The Genome Sequence of Cladophialophora psammophila CBS 110553.</title>
        <authorList>
            <consortium name="The Broad Institute Genomics Platform"/>
            <person name="Cuomo C."/>
            <person name="de Hoog S."/>
            <person name="Gorbushina A."/>
            <person name="Walker B."/>
            <person name="Young S.K."/>
            <person name="Zeng Q."/>
            <person name="Gargeya S."/>
            <person name="Fitzgerald M."/>
            <person name="Haas B."/>
            <person name="Abouelleil A."/>
            <person name="Allen A.W."/>
            <person name="Alvarado L."/>
            <person name="Arachchi H.M."/>
            <person name="Berlin A.M."/>
            <person name="Chapman S.B."/>
            <person name="Gainer-Dewar J."/>
            <person name="Goldberg J."/>
            <person name="Griggs A."/>
            <person name="Gujja S."/>
            <person name="Hansen M."/>
            <person name="Howarth C."/>
            <person name="Imamovic A."/>
            <person name="Ireland A."/>
            <person name="Larimer J."/>
            <person name="McCowan C."/>
            <person name="Murphy C."/>
            <person name="Pearson M."/>
            <person name="Poon T.W."/>
            <person name="Priest M."/>
            <person name="Roberts A."/>
            <person name="Saif S."/>
            <person name="Shea T."/>
            <person name="Sisk P."/>
            <person name="Sykes S."/>
            <person name="Wortman J."/>
            <person name="Nusbaum C."/>
            <person name="Birren B."/>
        </authorList>
    </citation>
    <scope>NUCLEOTIDE SEQUENCE [LARGE SCALE GENOMIC DNA]</scope>
    <source>
        <strain evidence="1 2">CBS 110553</strain>
    </source>
</reference>
<proteinExistence type="predicted"/>
<dbReference type="GeneID" id="19197953"/>
<dbReference type="EMBL" id="AMGX01000045">
    <property type="protein sequence ID" value="EXJ53494.1"/>
    <property type="molecule type" value="Genomic_DNA"/>
</dbReference>
<dbReference type="OrthoDB" id="4851849at2759"/>
<dbReference type="Proteomes" id="UP000019471">
    <property type="component" value="Unassembled WGS sequence"/>
</dbReference>
<dbReference type="RefSeq" id="XP_007752026.1">
    <property type="nucleotide sequence ID" value="XM_007753836.1"/>
</dbReference>
<dbReference type="HOGENOM" id="CLU_1331831_0_0_1"/>
<evidence type="ECO:0000313" key="1">
    <source>
        <dbReference type="EMBL" id="EXJ53494.1"/>
    </source>
</evidence>
<dbReference type="AlphaFoldDB" id="W9W4H9"/>
<dbReference type="eggNOG" id="ENOG502RXAF">
    <property type="taxonomic scope" value="Eukaryota"/>
</dbReference>
<organism evidence="1 2">
    <name type="scientific">Cladophialophora psammophila CBS 110553</name>
    <dbReference type="NCBI Taxonomy" id="1182543"/>
    <lineage>
        <taxon>Eukaryota</taxon>
        <taxon>Fungi</taxon>
        <taxon>Dikarya</taxon>
        <taxon>Ascomycota</taxon>
        <taxon>Pezizomycotina</taxon>
        <taxon>Eurotiomycetes</taxon>
        <taxon>Chaetothyriomycetidae</taxon>
        <taxon>Chaetothyriales</taxon>
        <taxon>Herpotrichiellaceae</taxon>
        <taxon>Cladophialophora</taxon>
    </lineage>
</organism>
<sequence length="206" mass="23674">MFGPYGAHTHVQYMAHVARLLDELRNLCHETDISPATVPPSKWCRISMIAYQCRGSGALRLYLKENLCLKAKVGVLDTHIDDIIERIGKLARFFRARKTIATFMAWLASEEISLTVRGVPAHKIAVEELKDRTVADILARGGTKPRPYPKTQIRNMIQRWPRYRVLAEVQLLIFYEEHFHLETVGPYIGGDKLCCYLCHEFLIRHG</sequence>
<comment type="caution">
    <text evidence="1">The sequence shown here is derived from an EMBL/GenBank/DDBJ whole genome shotgun (WGS) entry which is preliminary data.</text>
</comment>
<accession>W9W4H9</accession>
<keyword evidence="2" id="KW-1185">Reference proteome</keyword>
<gene>
    <name evidence="1" type="ORF">A1O5_13270</name>
</gene>
<name>W9W4H9_9EURO</name>
<protein>
    <submittedName>
        <fullName evidence="1">Uncharacterized protein</fullName>
    </submittedName>
</protein>
<dbReference type="Pfam" id="PF14441">
    <property type="entry name" value="OTT_1508_deam"/>
    <property type="match status" value="1"/>
</dbReference>
<dbReference type="InterPro" id="IPR027796">
    <property type="entry name" value="OTT_1508_deam-like"/>
</dbReference>